<keyword evidence="3" id="KW-1185">Reference proteome</keyword>
<proteinExistence type="predicted"/>
<reference evidence="2" key="2">
    <citation type="submission" date="2020-11" db="EMBL/GenBank/DDBJ databases">
        <authorList>
            <person name="McCartney M.A."/>
            <person name="Auch B."/>
            <person name="Kono T."/>
            <person name="Mallez S."/>
            <person name="Becker A."/>
            <person name="Gohl D.M."/>
            <person name="Silverstein K.A.T."/>
            <person name="Koren S."/>
            <person name="Bechman K.B."/>
            <person name="Herman A."/>
            <person name="Abrahante J.E."/>
            <person name="Garbe J."/>
        </authorList>
    </citation>
    <scope>NUCLEOTIDE SEQUENCE</scope>
    <source>
        <strain evidence="2">Duluth1</strain>
        <tissue evidence="2">Whole animal</tissue>
    </source>
</reference>
<gene>
    <name evidence="2" type="ORF">DPMN_184870</name>
</gene>
<dbReference type="AlphaFoldDB" id="A0A9D4DMK7"/>
<protein>
    <recommendedName>
        <fullName evidence="1">Apple domain-containing protein</fullName>
    </recommendedName>
</protein>
<dbReference type="EMBL" id="JAIWYP010000010">
    <property type="protein sequence ID" value="KAH3750349.1"/>
    <property type="molecule type" value="Genomic_DNA"/>
</dbReference>
<accession>A0A9D4DMK7</accession>
<dbReference type="Proteomes" id="UP000828390">
    <property type="component" value="Unassembled WGS sequence"/>
</dbReference>
<name>A0A9D4DMK7_DREPO</name>
<dbReference type="InterPro" id="IPR003609">
    <property type="entry name" value="Pan_app"/>
</dbReference>
<comment type="caution">
    <text evidence="2">The sequence shown here is derived from an EMBL/GenBank/DDBJ whole genome shotgun (WGS) entry which is preliminary data.</text>
</comment>
<dbReference type="Pfam" id="PF00024">
    <property type="entry name" value="PAN_1"/>
    <property type="match status" value="1"/>
</dbReference>
<dbReference type="SUPFAM" id="SSF57414">
    <property type="entry name" value="Hairpin loop containing domain-like"/>
    <property type="match status" value="1"/>
</dbReference>
<dbReference type="PROSITE" id="PS50948">
    <property type="entry name" value="PAN"/>
    <property type="match status" value="1"/>
</dbReference>
<organism evidence="2 3">
    <name type="scientific">Dreissena polymorpha</name>
    <name type="common">Zebra mussel</name>
    <name type="synonym">Mytilus polymorpha</name>
    <dbReference type="NCBI Taxonomy" id="45954"/>
    <lineage>
        <taxon>Eukaryota</taxon>
        <taxon>Metazoa</taxon>
        <taxon>Spiralia</taxon>
        <taxon>Lophotrochozoa</taxon>
        <taxon>Mollusca</taxon>
        <taxon>Bivalvia</taxon>
        <taxon>Autobranchia</taxon>
        <taxon>Heteroconchia</taxon>
        <taxon>Euheterodonta</taxon>
        <taxon>Imparidentia</taxon>
        <taxon>Neoheterodontei</taxon>
        <taxon>Myida</taxon>
        <taxon>Dreissenoidea</taxon>
        <taxon>Dreissenidae</taxon>
        <taxon>Dreissena</taxon>
    </lineage>
</organism>
<evidence type="ECO:0000259" key="1">
    <source>
        <dbReference type="PROSITE" id="PS50948"/>
    </source>
</evidence>
<sequence>MLVECWGLRQDQFQGIKSVALTTTYKTITSPSSVQCCTTCLRDPFCASVNYRKSSRECQLSYVPFAAASAHQTPDATSIAYFLKDWILFFRATPGIGIDVKDAWTTGNSVTTDDVTCTELTVTSCSKHFRHPLVDGWQYMNISQVKVALFKSDTEKYIVFDGQGSDVTSWFRKEKIIAASWSTIATKTYHYFSLEGDRKRQFFIIDSYSGCQNDRIFLAVISGKEFNNCTYDTQASYPQFLFATDDDLGTPETMEGVSRADVFSIFIK</sequence>
<reference evidence="2" key="1">
    <citation type="journal article" date="2019" name="bioRxiv">
        <title>The Genome of the Zebra Mussel, Dreissena polymorpha: A Resource for Invasive Species Research.</title>
        <authorList>
            <person name="McCartney M.A."/>
            <person name="Auch B."/>
            <person name="Kono T."/>
            <person name="Mallez S."/>
            <person name="Zhang Y."/>
            <person name="Obille A."/>
            <person name="Becker A."/>
            <person name="Abrahante J.E."/>
            <person name="Garbe J."/>
            <person name="Badalamenti J.P."/>
            <person name="Herman A."/>
            <person name="Mangelson H."/>
            <person name="Liachko I."/>
            <person name="Sullivan S."/>
            <person name="Sone E.D."/>
            <person name="Koren S."/>
            <person name="Silverstein K.A.T."/>
            <person name="Beckman K.B."/>
            <person name="Gohl D.M."/>
        </authorList>
    </citation>
    <scope>NUCLEOTIDE SEQUENCE</scope>
    <source>
        <strain evidence="2">Duluth1</strain>
        <tissue evidence="2">Whole animal</tissue>
    </source>
</reference>
<evidence type="ECO:0000313" key="2">
    <source>
        <dbReference type="EMBL" id="KAH3750349.1"/>
    </source>
</evidence>
<dbReference type="Gene3D" id="3.50.4.10">
    <property type="entry name" value="Hepatocyte Growth Factor"/>
    <property type="match status" value="1"/>
</dbReference>
<evidence type="ECO:0000313" key="3">
    <source>
        <dbReference type="Proteomes" id="UP000828390"/>
    </source>
</evidence>
<feature type="domain" description="Apple" evidence="1">
    <location>
        <begin position="5"/>
        <end position="86"/>
    </location>
</feature>